<organism evidence="3 4">
    <name type="scientific">Pedobacter punctiformis</name>
    <dbReference type="NCBI Taxonomy" id="3004097"/>
    <lineage>
        <taxon>Bacteria</taxon>
        <taxon>Pseudomonadati</taxon>
        <taxon>Bacteroidota</taxon>
        <taxon>Sphingobacteriia</taxon>
        <taxon>Sphingobacteriales</taxon>
        <taxon>Sphingobacteriaceae</taxon>
        <taxon>Pedobacter</taxon>
    </lineage>
</organism>
<gene>
    <name evidence="3" type="ORF">O0955_10495</name>
</gene>
<dbReference type="PANTHER" id="PTHR43569">
    <property type="entry name" value="AMIDOHYDROLASE"/>
    <property type="match status" value="1"/>
</dbReference>
<sequence length="274" mass="32173">MIIDAHVHFWNFHPVKDSWITPDMEVIRKDFLPADLESCFLDHQVEGCIAVQADQSEVETIFLLTEAESHSIIKGVVGWIDFLNPDLEERLKHFSQFEKLKGFRHIAQAEKKGFLLQDQFIKGLKLLHKYNFTYDILLKADQMVDAIKLVEKLPEQAFVLDHCCKPDIKNKNTTLWNEQLKILAQNPQVYCKVSGLLTEADWNHWNEQEIFNCLDVVFEHFSIDRLLFASDWPVMLLAGNYTKWLQLLKVYTKQFTETERNKFFSGNTKAFYKI</sequence>
<protein>
    <submittedName>
        <fullName evidence="3">Amidohydrolase family protein</fullName>
    </submittedName>
</protein>
<evidence type="ECO:0000313" key="4">
    <source>
        <dbReference type="Proteomes" id="UP001144347"/>
    </source>
</evidence>
<dbReference type="RefSeq" id="WP_269427499.1">
    <property type="nucleotide sequence ID" value="NZ_JAPWGM010000003.1"/>
</dbReference>
<dbReference type="Proteomes" id="UP001144347">
    <property type="component" value="Unassembled WGS sequence"/>
</dbReference>
<reference evidence="3" key="1">
    <citation type="submission" date="2022-12" db="EMBL/GenBank/DDBJ databases">
        <title>Genome sequence of HCMS5-2.</title>
        <authorList>
            <person name="Woo H."/>
        </authorList>
    </citation>
    <scope>NUCLEOTIDE SEQUENCE</scope>
    <source>
        <strain evidence="3">HCMS5-2</strain>
    </source>
</reference>
<dbReference type="SUPFAM" id="SSF51556">
    <property type="entry name" value="Metallo-dependent hydrolases"/>
    <property type="match status" value="1"/>
</dbReference>
<keyword evidence="4" id="KW-1185">Reference proteome</keyword>
<proteinExistence type="inferred from homology"/>
<dbReference type="EMBL" id="JAPWGM010000003">
    <property type="protein sequence ID" value="MCZ4244431.1"/>
    <property type="molecule type" value="Genomic_DNA"/>
</dbReference>
<accession>A0ABT4L935</accession>
<dbReference type="Gene3D" id="3.20.20.140">
    <property type="entry name" value="Metal-dependent hydrolases"/>
    <property type="match status" value="1"/>
</dbReference>
<feature type="domain" description="Amidohydrolase-related" evidence="2">
    <location>
        <begin position="3"/>
        <end position="273"/>
    </location>
</feature>
<comment type="caution">
    <text evidence="3">The sequence shown here is derived from an EMBL/GenBank/DDBJ whole genome shotgun (WGS) entry which is preliminary data.</text>
</comment>
<comment type="similarity">
    <text evidence="1">Belongs to the metallo-dependent hydrolases superfamily.</text>
</comment>
<dbReference type="Pfam" id="PF04909">
    <property type="entry name" value="Amidohydro_2"/>
    <property type="match status" value="1"/>
</dbReference>
<evidence type="ECO:0000259" key="2">
    <source>
        <dbReference type="Pfam" id="PF04909"/>
    </source>
</evidence>
<dbReference type="PANTHER" id="PTHR43569:SF2">
    <property type="entry name" value="AMIDOHYDROLASE-RELATED DOMAIN-CONTAINING PROTEIN"/>
    <property type="match status" value="1"/>
</dbReference>
<dbReference type="InterPro" id="IPR032466">
    <property type="entry name" value="Metal_Hydrolase"/>
</dbReference>
<name>A0ABT4L935_9SPHI</name>
<evidence type="ECO:0000256" key="1">
    <source>
        <dbReference type="ARBA" id="ARBA00038310"/>
    </source>
</evidence>
<dbReference type="InterPro" id="IPR006680">
    <property type="entry name" value="Amidohydro-rel"/>
</dbReference>
<dbReference type="InterPro" id="IPR052350">
    <property type="entry name" value="Metallo-dep_Lactonases"/>
</dbReference>
<evidence type="ECO:0000313" key="3">
    <source>
        <dbReference type="EMBL" id="MCZ4244431.1"/>
    </source>
</evidence>